<feature type="signal peptide" evidence="1">
    <location>
        <begin position="1"/>
        <end position="21"/>
    </location>
</feature>
<dbReference type="InterPro" id="IPR001763">
    <property type="entry name" value="Rhodanese-like_dom"/>
</dbReference>
<gene>
    <name evidence="3" type="ORF">EJ903_08970</name>
</gene>
<evidence type="ECO:0000313" key="4">
    <source>
        <dbReference type="Proteomes" id="UP000277007"/>
    </source>
</evidence>
<dbReference type="InterPro" id="IPR036873">
    <property type="entry name" value="Rhodanese-like_dom_sf"/>
</dbReference>
<evidence type="ECO:0000259" key="2">
    <source>
        <dbReference type="PROSITE" id="PS50206"/>
    </source>
</evidence>
<protein>
    <recommendedName>
        <fullName evidence="2">Rhodanese domain-containing protein</fullName>
    </recommendedName>
</protein>
<dbReference type="SUPFAM" id="SSF52821">
    <property type="entry name" value="Rhodanese/Cell cycle control phosphatase"/>
    <property type="match status" value="1"/>
</dbReference>
<reference evidence="3 4" key="1">
    <citation type="submission" date="2018-12" db="EMBL/GenBank/DDBJ databases">
        <authorList>
            <person name="Yang Y."/>
        </authorList>
    </citation>
    <scope>NUCLEOTIDE SEQUENCE [LARGE SCALE GENOMIC DNA]</scope>
    <source>
        <strain evidence="3 4">L-25-5w-1</strain>
    </source>
</reference>
<keyword evidence="4" id="KW-1185">Reference proteome</keyword>
<dbReference type="Proteomes" id="UP000277007">
    <property type="component" value="Unassembled WGS sequence"/>
</dbReference>
<evidence type="ECO:0000313" key="3">
    <source>
        <dbReference type="EMBL" id="RTR21525.1"/>
    </source>
</evidence>
<feature type="domain" description="Rhodanese" evidence="2">
    <location>
        <begin position="45"/>
        <end position="141"/>
    </location>
</feature>
<dbReference type="Pfam" id="PF00581">
    <property type="entry name" value="Rhodanese"/>
    <property type="match status" value="1"/>
</dbReference>
<dbReference type="SMART" id="SM00450">
    <property type="entry name" value="RHOD"/>
    <property type="match status" value="1"/>
</dbReference>
<organism evidence="3 4">
    <name type="scientific">Azospirillum griseum</name>
    <dbReference type="NCBI Taxonomy" id="2496639"/>
    <lineage>
        <taxon>Bacteria</taxon>
        <taxon>Pseudomonadati</taxon>
        <taxon>Pseudomonadota</taxon>
        <taxon>Alphaproteobacteria</taxon>
        <taxon>Rhodospirillales</taxon>
        <taxon>Azospirillaceae</taxon>
        <taxon>Azospirillum</taxon>
    </lineage>
</organism>
<feature type="chain" id="PRO_5018715785" description="Rhodanese domain-containing protein" evidence="1">
    <location>
        <begin position="22"/>
        <end position="141"/>
    </location>
</feature>
<dbReference type="Gene3D" id="3.40.250.10">
    <property type="entry name" value="Rhodanese-like domain"/>
    <property type="match status" value="1"/>
</dbReference>
<evidence type="ECO:0000256" key="1">
    <source>
        <dbReference type="SAM" id="SignalP"/>
    </source>
</evidence>
<sequence length="141" mass="14762">MKSLISIVFSAFLFVAPSAFAQTGETPPTLPGVATVTAADAKQLIDKGGVALDVRKKAAYVEGHVPGAKSIRSAFNEQAKTVDPTAFGPNKDAVIIIYGHGTDGWSAVDAAKTAAEAGYKNVKWLRGGWSEWSKAGLPTEQ</sequence>
<accession>A0A3S0KC26</accession>
<dbReference type="CDD" id="cd00158">
    <property type="entry name" value="RHOD"/>
    <property type="match status" value="1"/>
</dbReference>
<name>A0A3S0KC26_9PROT</name>
<proteinExistence type="predicted"/>
<dbReference type="EMBL" id="RXMA01000006">
    <property type="protein sequence ID" value="RTR21525.1"/>
    <property type="molecule type" value="Genomic_DNA"/>
</dbReference>
<comment type="caution">
    <text evidence="3">The sequence shown here is derived from an EMBL/GenBank/DDBJ whole genome shotgun (WGS) entry which is preliminary data.</text>
</comment>
<dbReference type="PANTHER" id="PTHR44086">
    <property type="entry name" value="THIOSULFATE SULFURTRANSFERASE RDL2, MITOCHONDRIAL-RELATED"/>
    <property type="match status" value="1"/>
</dbReference>
<keyword evidence="1" id="KW-0732">Signal</keyword>
<dbReference type="GO" id="GO:0004792">
    <property type="term" value="F:thiosulfate-cyanide sulfurtransferase activity"/>
    <property type="evidence" value="ECO:0007669"/>
    <property type="project" value="TreeGrafter"/>
</dbReference>
<dbReference type="PROSITE" id="PS50206">
    <property type="entry name" value="RHODANESE_3"/>
    <property type="match status" value="1"/>
</dbReference>
<dbReference type="PANTHER" id="PTHR44086:SF10">
    <property type="entry name" value="THIOSULFATE SULFURTRANSFERASE_RHODANESE-LIKE DOMAIN-CONTAINING PROTEIN 3"/>
    <property type="match status" value="1"/>
</dbReference>
<dbReference type="AlphaFoldDB" id="A0A3S0KC26"/>